<feature type="compositionally biased region" description="Polar residues" evidence="1">
    <location>
        <begin position="1"/>
        <end position="14"/>
    </location>
</feature>
<sequence length="37" mass="4082">MNLNNQCPTPSSKVSKSKEQAAGVQSLDRRVEINYTS</sequence>
<dbReference type="Proteomes" id="UP000265520">
    <property type="component" value="Unassembled WGS sequence"/>
</dbReference>
<name>A0A392S1E0_9FABA</name>
<dbReference type="AlphaFoldDB" id="A0A392S1E0"/>
<evidence type="ECO:0000313" key="3">
    <source>
        <dbReference type="Proteomes" id="UP000265520"/>
    </source>
</evidence>
<evidence type="ECO:0000256" key="1">
    <source>
        <dbReference type="SAM" id="MobiDB-lite"/>
    </source>
</evidence>
<accession>A0A392S1E0</accession>
<reference evidence="2 3" key="1">
    <citation type="journal article" date="2018" name="Front. Plant Sci.">
        <title>Red Clover (Trifolium pratense) and Zigzag Clover (T. medium) - A Picture of Genomic Similarities and Differences.</title>
        <authorList>
            <person name="Dluhosova J."/>
            <person name="Istvanek J."/>
            <person name="Nedelnik J."/>
            <person name="Repkova J."/>
        </authorList>
    </citation>
    <scope>NUCLEOTIDE SEQUENCE [LARGE SCALE GENOMIC DNA]</scope>
    <source>
        <strain evidence="3">cv. 10/8</strain>
        <tissue evidence="2">Leaf</tissue>
    </source>
</reference>
<feature type="region of interest" description="Disordered" evidence="1">
    <location>
        <begin position="1"/>
        <end position="37"/>
    </location>
</feature>
<keyword evidence="3" id="KW-1185">Reference proteome</keyword>
<organism evidence="2 3">
    <name type="scientific">Trifolium medium</name>
    <dbReference type="NCBI Taxonomy" id="97028"/>
    <lineage>
        <taxon>Eukaryota</taxon>
        <taxon>Viridiplantae</taxon>
        <taxon>Streptophyta</taxon>
        <taxon>Embryophyta</taxon>
        <taxon>Tracheophyta</taxon>
        <taxon>Spermatophyta</taxon>
        <taxon>Magnoliopsida</taxon>
        <taxon>eudicotyledons</taxon>
        <taxon>Gunneridae</taxon>
        <taxon>Pentapetalae</taxon>
        <taxon>rosids</taxon>
        <taxon>fabids</taxon>
        <taxon>Fabales</taxon>
        <taxon>Fabaceae</taxon>
        <taxon>Papilionoideae</taxon>
        <taxon>50 kb inversion clade</taxon>
        <taxon>NPAAA clade</taxon>
        <taxon>Hologalegina</taxon>
        <taxon>IRL clade</taxon>
        <taxon>Trifolieae</taxon>
        <taxon>Trifolium</taxon>
    </lineage>
</organism>
<evidence type="ECO:0000313" key="2">
    <source>
        <dbReference type="EMBL" id="MCI42691.1"/>
    </source>
</evidence>
<feature type="compositionally biased region" description="Basic and acidic residues" evidence="1">
    <location>
        <begin position="27"/>
        <end position="37"/>
    </location>
</feature>
<protein>
    <submittedName>
        <fullName evidence="2">Uncharacterized protein</fullName>
    </submittedName>
</protein>
<comment type="caution">
    <text evidence="2">The sequence shown here is derived from an EMBL/GenBank/DDBJ whole genome shotgun (WGS) entry which is preliminary data.</text>
</comment>
<proteinExistence type="predicted"/>
<dbReference type="EMBL" id="LXQA010307605">
    <property type="protein sequence ID" value="MCI42691.1"/>
    <property type="molecule type" value="Genomic_DNA"/>
</dbReference>